<dbReference type="SUPFAM" id="SSF51905">
    <property type="entry name" value="FAD/NAD(P)-binding domain"/>
    <property type="match status" value="2"/>
</dbReference>
<evidence type="ECO:0000313" key="6">
    <source>
        <dbReference type="EMBL" id="MBB5270612.1"/>
    </source>
</evidence>
<dbReference type="AlphaFoldDB" id="A0A7W8M7J4"/>
<dbReference type="Pfam" id="PF07992">
    <property type="entry name" value="Pyr_redox_2"/>
    <property type="match status" value="1"/>
</dbReference>
<protein>
    <submittedName>
        <fullName evidence="6">NADH dehydrogenase FAD-containing subunit</fullName>
    </submittedName>
</protein>
<dbReference type="InterPro" id="IPR023753">
    <property type="entry name" value="FAD/NAD-binding_dom"/>
</dbReference>
<dbReference type="PANTHER" id="PTHR42913:SF9">
    <property type="entry name" value="SLR1591 PROTEIN"/>
    <property type="match status" value="1"/>
</dbReference>
<comment type="caution">
    <text evidence="6">The sequence shown here is derived from an EMBL/GenBank/DDBJ whole genome shotgun (WGS) entry which is preliminary data.</text>
</comment>
<comment type="cofactor">
    <cofactor evidence="1">
        <name>FAD</name>
        <dbReference type="ChEBI" id="CHEBI:57692"/>
    </cofactor>
</comment>
<dbReference type="PRINTS" id="PR00368">
    <property type="entry name" value="FADPNR"/>
</dbReference>
<proteinExistence type="predicted"/>
<evidence type="ECO:0000259" key="5">
    <source>
        <dbReference type="Pfam" id="PF07992"/>
    </source>
</evidence>
<dbReference type="PANTHER" id="PTHR42913">
    <property type="entry name" value="APOPTOSIS-INDUCING FACTOR 1"/>
    <property type="match status" value="1"/>
</dbReference>
<gene>
    <name evidence="6" type="ORF">HNQ70_000596</name>
</gene>
<accession>A0A7W8M7J4</accession>
<feature type="domain" description="FAD/NAD(P)-binding" evidence="5">
    <location>
        <begin position="3"/>
        <end position="312"/>
    </location>
</feature>
<dbReference type="GO" id="GO:0003955">
    <property type="term" value="F:NAD(P)H dehydrogenase (quinone) activity"/>
    <property type="evidence" value="ECO:0007669"/>
    <property type="project" value="TreeGrafter"/>
</dbReference>
<dbReference type="InterPro" id="IPR036188">
    <property type="entry name" value="FAD/NAD-bd_sf"/>
</dbReference>
<dbReference type="PRINTS" id="PR00469">
    <property type="entry name" value="PNDRDTASEII"/>
</dbReference>
<keyword evidence="2" id="KW-0285">Flavoprotein</keyword>
<name>A0A7W8M7J4_9BURK</name>
<dbReference type="Proteomes" id="UP000532440">
    <property type="component" value="Unassembled WGS sequence"/>
</dbReference>
<evidence type="ECO:0000256" key="2">
    <source>
        <dbReference type="ARBA" id="ARBA00022630"/>
    </source>
</evidence>
<evidence type="ECO:0000256" key="1">
    <source>
        <dbReference type="ARBA" id="ARBA00001974"/>
    </source>
</evidence>
<dbReference type="Gene3D" id="3.50.50.100">
    <property type="match status" value="1"/>
</dbReference>
<dbReference type="GO" id="GO:0019646">
    <property type="term" value="P:aerobic electron transport chain"/>
    <property type="evidence" value="ECO:0007669"/>
    <property type="project" value="TreeGrafter"/>
</dbReference>
<dbReference type="EMBL" id="JACHGB010000001">
    <property type="protein sequence ID" value="MBB5270612.1"/>
    <property type="molecule type" value="Genomic_DNA"/>
</dbReference>
<evidence type="ECO:0000256" key="3">
    <source>
        <dbReference type="ARBA" id="ARBA00022827"/>
    </source>
</evidence>
<evidence type="ECO:0000313" key="7">
    <source>
        <dbReference type="Proteomes" id="UP000532440"/>
    </source>
</evidence>
<keyword evidence="3" id="KW-0274">FAD</keyword>
<dbReference type="InterPro" id="IPR051169">
    <property type="entry name" value="NADH-Q_oxidoreductase"/>
</dbReference>
<keyword evidence="7" id="KW-1185">Reference proteome</keyword>
<keyword evidence="4" id="KW-0560">Oxidoreductase</keyword>
<dbReference type="RefSeq" id="WP_183964084.1">
    <property type="nucleotide sequence ID" value="NZ_BAABEW010000004.1"/>
</dbReference>
<organism evidence="6 7">
    <name type="scientific">Quisquiliibacterium transsilvanicum</name>
    <dbReference type="NCBI Taxonomy" id="1549638"/>
    <lineage>
        <taxon>Bacteria</taxon>
        <taxon>Pseudomonadati</taxon>
        <taxon>Pseudomonadota</taxon>
        <taxon>Betaproteobacteria</taxon>
        <taxon>Burkholderiales</taxon>
        <taxon>Burkholderiaceae</taxon>
        <taxon>Quisquiliibacterium</taxon>
    </lineage>
</organism>
<sequence length="406" mass="41955">MKRVLLLGGGHAHLVAGPLLAAAVQGRASLALVASSPRLLYSGMMPGWLAGQYSFDECSIDLAEICARHGIEWIRDRIVDIDFVSGHAIGERGSHRFDLASVNVGSENDPGHIDDDVGAGGGLAVFGAKPFAEFVERWNAWRGACSARPGPRTLMVAGGGAAAVEIAFALAHLAGTDNALRGSRVTLATASGELLPGMSRVAARIALSSLAARGVEVRSGLRYCGAGAGAVRFEDGTSVLADLVVVATGARSADWLVRAAQRDAVALAPHGGLAVRSDLRSTSHSSVFAAGDCAGFVDRTMPRSGVHALRQGPVLAANLARALESGSSGGAVASAGAGDAADTGPGQAPLQRYVPRRWTLALLNRCDGSAIGAWGPLGFAGDWAWRWKDGIDRRFMARFPTGHAQV</sequence>
<evidence type="ECO:0000256" key="4">
    <source>
        <dbReference type="ARBA" id="ARBA00023002"/>
    </source>
</evidence>
<reference evidence="6 7" key="1">
    <citation type="submission" date="2020-08" db="EMBL/GenBank/DDBJ databases">
        <title>Genomic Encyclopedia of Type Strains, Phase IV (KMG-IV): sequencing the most valuable type-strain genomes for metagenomic binning, comparative biology and taxonomic classification.</title>
        <authorList>
            <person name="Goeker M."/>
        </authorList>
    </citation>
    <scope>NUCLEOTIDE SEQUENCE [LARGE SCALE GENOMIC DNA]</scope>
    <source>
        <strain evidence="6 7">DSM 29781</strain>
    </source>
</reference>